<evidence type="ECO:0000256" key="4">
    <source>
        <dbReference type="ARBA" id="ARBA00023136"/>
    </source>
</evidence>
<organism evidence="9 10">
    <name type="scientific">Lasiosphaeria miniovina</name>
    <dbReference type="NCBI Taxonomy" id="1954250"/>
    <lineage>
        <taxon>Eukaryota</taxon>
        <taxon>Fungi</taxon>
        <taxon>Dikarya</taxon>
        <taxon>Ascomycota</taxon>
        <taxon>Pezizomycotina</taxon>
        <taxon>Sordariomycetes</taxon>
        <taxon>Sordariomycetidae</taxon>
        <taxon>Sordariales</taxon>
        <taxon>Lasiosphaeriaceae</taxon>
        <taxon>Lasiosphaeria</taxon>
    </lineage>
</organism>
<dbReference type="PANTHER" id="PTHR33048">
    <property type="entry name" value="PTH11-LIKE INTEGRAL MEMBRANE PROTEIN (AFU_ORTHOLOGUE AFUA_5G11245)"/>
    <property type="match status" value="1"/>
</dbReference>
<evidence type="ECO:0000313" key="10">
    <source>
        <dbReference type="Proteomes" id="UP001172101"/>
    </source>
</evidence>
<dbReference type="GeneID" id="85329952"/>
<reference evidence="9" key="1">
    <citation type="submission" date="2023-06" db="EMBL/GenBank/DDBJ databases">
        <title>Genome-scale phylogeny and comparative genomics of the fungal order Sordariales.</title>
        <authorList>
            <consortium name="Lawrence Berkeley National Laboratory"/>
            <person name="Hensen N."/>
            <person name="Bonometti L."/>
            <person name="Westerberg I."/>
            <person name="Brannstrom I.O."/>
            <person name="Guillou S."/>
            <person name="Cros-Aarteil S."/>
            <person name="Calhoun S."/>
            <person name="Haridas S."/>
            <person name="Kuo A."/>
            <person name="Mondo S."/>
            <person name="Pangilinan J."/>
            <person name="Riley R."/>
            <person name="LaButti K."/>
            <person name="Andreopoulos B."/>
            <person name="Lipzen A."/>
            <person name="Chen C."/>
            <person name="Yanf M."/>
            <person name="Daum C."/>
            <person name="Ng V."/>
            <person name="Clum A."/>
            <person name="Steindorff A."/>
            <person name="Ohm R."/>
            <person name="Martin F."/>
            <person name="Silar P."/>
            <person name="Natvig D."/>
            <person name="Lalanne C."/>
            <person name="Gautier V."/>
            <person name="Ament-velasquez S.L."/>
            <person name="Kruys A."/>
            <person name="Hutchinson M.I."/>
            <person name="Powell A.J."/>
            <person name="Barry K."/>
            <person name="Miller A.N."/>
            <person name="Grigoriev I.V."/>
            <person name="Debuchy R."/>
            <person name="Gladieux P."/>
            <person name="Thoren M.H."/>
            <person name="Johannesson H."/>
        </authorList>
    </citation>
    <scope>NUCLEOTIDE SEQUENCE</scope>
    <source>
        <strain evidence="9">SMH2392-1A</strain>
    </source>
</reference>
<evidence type="ECO:0000256" key="1">
    <source>
        <dbReference type="ARBA" id="ARBA00004141"/>
    </source>
</evidence>
<keyword evidence="2 7" id="KW-0812">Transmembrane</keyword>
<comment type="subcellular location">
    <subcellularLocation>
        <location evidence="1">Membrane</location>
        <topology evidence="1">Multi-pass membrane protein</topology>
    </subcellularLocation>
</comment>
<dbReference type="InterPro" id="IPR052337">
    <property type="entry name" value="SAT4-like"/>
</dbReference>
<feature type="transmembrane region" description="Helical" evidence="7">
    <location>
        <begin position="140"/>
        <end position="162"/>
    </location>
</feature>
<feature type="domain" description="Rhodopsin" evidence="8">
    <location>
        <begin position="59"/>
        <end position="236"/>
    </location>
</feature>
<evidence type="ECO:0000313" key="9">
    <source>
        <dbReference type="EMBL" id="KAK0712675.1"/>
    </source>
</evidence>
<protein>
    <recommendedName>
        <fullName evidence="8">Rhodopsin domain-containing protein</fullName>
    </recommendedName>
</protein>
<name>A0AA40ABH7_9PEZI</name>
<evidence type="ECO:0000256" key="5">
    <source>
        <dbReference type="ARBA" id="ARBA00038359"/>
    </source>
</evidence>
<dbReference type="EMBL" id="JAUIRO010000005">
    <property type="protein sequence ID" value="KAK0712675.1"/>
    <property type="molecule type" value="Genomic_DNA"/>
</dbReference>
<gene>
    <name evidence="9" type="ORF">B0T26DRAFT_780152</name>
</gene>
<feature type="region of interest" description="Disordered" evidence="6">
    <location>
        <begin position="273"/>
        <end position="366"/>
    </location>
</feature>
<evidence type="ECO:0000256" key="3">
    <source>
        <dbReference type="ARBA" id="ARBA00022989"/>
    </source>
</evidence>
<dbReference type="Proteomes" id="UP001172101">
    <property type="component" value="Unassembled WGS sequence"/>
</dbReference>
<feature type="compositionally biased region" description="Basic and acidic residues" evidence="6">
    <location>
        <begin position="285"/>
        <end position="309"/>
    </location>
</feature>
<feature type="compositionally biased region" description="Gly residues" evidence="6">
    <location>
        <begin position="336"/>
        <end position="351"/>
    </location>
</feature>
<dbReference type="RefSeq" id="XP_060293998.1">
    <property type="nucleotide sequence ID" value="XM_060446682.1"/>
</dbReference>
<keyword evidence="3 7" id="KW-1133">Transmembrane helix</keyword>
<sequence>MSGQGRDPALDRESRFGEIVAILIIGSVLSTVTLSLRCYARVFLLRFFGRDDGVMVAAQSFYSSIVVYNIAVCLTKISILLQYRRIFSNALMQRATQAGLCFLCAWAVTLAFLLTLVCIPVAAFWDPRAGGRCLDGPTIWYTMAGVNLVTDFAILTMPLPVLRSLHLPRRQKNMLIGVFCLGVFPCAVSIYRIRTLRIATQTADPLWDNVDAATWSFLELSVAVVAACLPTLRPILVAALPRVFGASSLSSVHGSGGGGLRYCSANGGDGRAWRSGATDSDGSGDELRGDGRSVGVEHKDDLEFGALDRSDDDERDDDAAAGRRSAYSVHVTAAGAGWGGPGQGGLRGGGIKTTTVVTQKVTPGKK</sequence>
<dbReference type="Pfam" id="PF20684">
    <property type="entry name" value="Fung_rhodopsin"/>
    <property type="match status" value="1"/>
</dbReference>
<dbReference type="AlphaFoldDB" id="A0AA40ABH7"/>
<evidence type="ECO:0000256" key="6">
    <source>
        <dbReference type="SAM" id="MobiDB-lite"/>
    </source>
</evidence>
<accession>A0AA40ABH7</accession>
<feature type="transmembrane region" description="Helical" evidence="7">
    <location>
        <begin position="60"/>
        <end position="79"/>
    </location>
</feature>
<evidence type="ECO:0000256" key="7">
    <source>
        <dbReference type="SAM" id="Phobius"/>
    </source>
</evidence>
<feature type="compositionally biased region" description="Low complexity" evidence="6">
    <location>
        <begin position="352"/>
        <end position="366"/>
    </location>
</feature>
<keyword evidence="10" id="KW-1185">Reference proteome</keyword>
<feature type="transmembrane region" description="Helical" evidence="7">
    <location>
        <begin position="174"/>
        <end position="193"/>
    </location>
</feature>
<dbReference type="PANTHER" id="PTHR33048:SF47">
    <property type="entry name" value="INTEGRAL MEMBRANE PROTEIN-RELATED"/>
    <property type="match status" value="1"/>
</dbReference>
<proteinExistence type="inferred from homology"/>
<feature type="transmembrane region" description="Helical" evidence="7">
    <location>
        <begin position="100"/>
        <end position="125"/>
    </location>
</feature>
<comment type="caution">
    <text evidence="9">The sequence shown here is derived from an EMBL/GenBank/DDBJ whole genome shotgun (WGS) entry which is preliminary data.</text>
</comment>
<feature type="transmembrane region" description="Helical" evidence="7">
    <location>
        <begin position="20"/>
        <end position="40"/>
    </location>
</feature>
<keyword evidence="4 7" id="KW-0472">Membrane</keyword>
<evidence type="ECO:0000256" key="2">
    <source>
        <dbReference type="ARBA" id="ARBA00022692"/>
    </source>
</evidence>
<comment type="similarity">
    <text evidence="5">Belongs to the SAT4 family.</text>
</comment>
<feature type="compositionally biased region" description="Acidic residues" evidence="6">
    <location>
        <begin position="310"/>
        <end position="319"/>
    </location>
</feature>
<dbReference type="InterPro" id="IPR049326">
    <property type="entry name" value="Rhodopsin_dom_fungi"/>
</dbReference>
<evidence type="ECO:0000259" key="8">
    <source>
        <dbReference type="Pfam" id="PF20684"/>
    </source>
</evidence>
<dbReference type="GO" id="GO:0016020">
    <property type="term" value="C:membrane"/>
    <property type="evidence" value="ECO:0007669"/>
    <property type="project" value="UniProtKB-SubCell"/>
</dbReference>